<dbReference type="CDD" id="cd02644">
    <property type="entry name" value="R3H_jag"/>
    <property type="match status" value="1"/>
</dbReference>
<dbReference type="Gene3D" id="3.30.300.20">
    <property type="match status" value="1"/>
</dbReference>
<organism evidence="2 3">
    <name type="scientific">Candidatus Nomurabacteria bacterium GW2011_GWE1_35_16</name>
    <dbReference type="NCBI Taxonomy" id="1618761"/>
    <lineage>
        <taxon>Bacteria</taxon>
        <taxon>Candidatus Nomuraibacteriota</taxon>
    </lineage>
</organism>
<gene>
    <name evidence="2" type="ORF">UR64_C0004G0021</name>
</gene>
<dbReference type="InterPro" id="IPR001374">
    <property type="entry name" value="R3H_dom"/>
</dbReference>
<dbReference type="PANTHER" id="PTHR35800:SF1">
    <property type="entry name" value="RNA-BINDING PROTEIN KHPB"/>
    <property type="match status" value="1"/>
</dbReference>
<name>A0A0G0DUG2_9BACT</name>
<dbReference type="InterPro" id="IPR036867">
    <property type="entry name" value="R3H_dom_sf"/>
</dbReference>
<dbReference type="InterPro" id="IPR015946">
    <property type="entry name" value="KH_dom-like_a/b"/>
</dbReference>
<evidence type="ECO:0000313" key="3">
    <source>
        <dbReference type="Proteomes" id="UP000034952"/>
    </source>
</evidence>
<accession>A0A0G0DUG2</accession>
<protein>
    <submittedName>
        <fullName evidence="2">Putative RNA-binding protein</fullName>
    </submittedName>
</protein>
<dbReference type="GO" id="GO:0003723">
    <property type="term" value="F:RNA binding"/>
    <property type="evidence" value="ECO:0007669"/>
    <property type="project" value="InterPro"/>
</dbReference>
<dbReference type="PROSITE" id="PS51061">
    <property type="entry name" value="R3H"/>
    <property type="match status" value="1"/>
</dbReference>
<dbReference type="SMART" id="SM00393">
    <property type="entry name" value="R3H"/>
    <property type="match status" value="1"/>
</dbReference>
<dbReference type="SUPFAM" id="SSF82708">
    <property type="entry name" value="R3H domain"/>
    <property type="match status" value="1"/>
</dbReference>
<evidence type="ECO:0000313" key="2">
    <source>
        <dbReference type="EMBL" id="KKP66640.1"/>
    </source>
</evidence>
<sequence>MNEEIIKSTIEDIFKHTACTISKLEISLENGMLWCMIETPDSRFMIGREGETLRSLNHLVRKIAEKNSGQEEISNIFVDVNGYQKKRFDSLKNIAHMMAERAKYFKSNIEIDPMPANERRIVHMFLEGIPDIKTESEGYGPSRRVVIKYTGSSM</sequence>
<dbReference type="Gene3D" id="3.30.1370.50">
    <property type="entry name" value="R3H-like domain"/>
    <property type="match status" value="1"/>
</dbReference>
<dbReference type="InterPro" id="IPR039247">
    <property type="entry name" value="KhpB"/>
</dbReference>
<feature type="domain" description="R3H" evidence="1">
    <location>
        <begin position="85"/>
        <end position="151"/>
    </location>
</feature>
<dbReference type="InterPro" id="IPR034079">
    <property type="entry name" value="R3H_KhpB"/>
</dbReference>
<proteinExistence type="predicted"/>
<dbReference type="AlphaFoldDB" id="A0A0G0DUG2"/>
<dbReference type="PANTHER" id="PTHR35800">
    <property type="entry name" value="PROTEIN JAG"/>
    <property type="match status" value="1"/>
</dbReference>
<dbReference type="Pfam" id="PF01424">
    <property type="entry name" value="R3H"/>
    <property type="match status" value="1"/>
</dbReference>
<dbReference type="Proteomes" id="UP000034952">
    <property type="component" value="Unassembled WGS sequence"/>
</dbReference>
<dbReference type="EMBL" id="LBPY01000004">
    <property type="protein sequence ID" value="KKP66640.1"/>
    <property type="molecule type" value="Genomic_DNA"/>
</dbReference>
<reference evidence="2 3" key="1">
    <citation type="journal article" date="2015" name="Nature">
        <title>rRNA introns, odd ribosomes, and small enigmatic genomes across a large radiation of phyla.</title>
        <authorList>
            <person name="Brown C.T."/>
            <person name="Hug L.A."/>
            <person name="Thomas B.C."/>
            <person name="Sharon I."/>
            <person name="Castelle C.J."/>
            <person name="Singh A."/>
            <person name="Wilkins M.J."/>
            <person name="Williams K.H."/>
            <person name="Banfield J.F."/>
        </authorList>
    </citation>
    <scope>NUCLEOTIDE SEQUENCE [LARGE SCALE GENOMIC DNA]</scope>
</reference>
<comment type="caution">
    <text evidence="2">The sequence shown here is derived from an EMBL/GenBank/DDBJ whole genome shotgun (WGS) entry which is preliminary data.</text>
</comment>
<evidence type="ECO:0000259" key="1">
    <source>
        <dbReference type="PROSITE" id="PS51061"/>
    </source>
</evidence>